<proteinExistence type="predicted"/>
<protein>
    <submittedName>
        <fullName evidence="1">Uncharacterized protein</fullName>
    </submittedName>
</protein>
<gene>
    <name evidence="1" type="ORF">A2140_09105</name>
</gene>
<sequence length="90" mass="10157">MIQRIVSTLVLHRRFDVLAAINLYNELGFEAYKIEDVIAIRMLSSKLESVNLPFSQMAPDMLLRPGHAFAQNTLQSFLPYGLIGLSTHLP</sequence>
<dbReference type="EMBL" id="MFSQ01000134">
    <property type="protein sequence ID" value="OGI37957.1"/>
    <property type="molecule type" value="Genomic_DNA"/>
</dbReference>
<evidence type="ECO:0000313" key="2">
    <source>
        <dbReference type="Proteomes" id="UP000178379"/>
    </source>
</evidence>
<accession>A0A1F6SYE1</accession>
<reference evidence="1 2" key="1">
    <citation type="journal article" date="2016" name="Nat. Commun.">
        <title>Thousands of microbial genomes shed light on interconnected biogeochemical processes in an aquifer system.</title>
        <authorList>
            <person name="Anantharaman K."/>
            <person name="Brown C.T."/>
            <person name="Hug L.A."/>
            <person name="Sharon I."/>
            <person name="Castelle C.J."/>
            <person name="Probst A.J."/>
            <person name="Thomas B.C."/>
            <person name="Singh A."/>
            <person name="Wilkins M.J."/>
            <person name="Karaoz U."/>
            <person name="Brodie E.L."/>
            <person name="Williams K.H."/>
            <person name="Hubbard S.S."/>
            <person name="Banfield J.F."/>
        </authorList>
    </citation>
    <scope>NUCLEOTIDE SEQUENCE [LARGE SCALE GENOMIC DNA]</scope>
</reference>
<organism evidence="1 2">
    <name type="scientific">Candidatus Muproteobacteria bacterium RBG_16_62_13</name>
    <dbReference type="NCBI Taxonomy" id="1817756"/>
    <lineage>
        <taxon>Bacteria</taxon>
        <taxon>Pseudomonadati</taxon>
        <taxon>Pseudomonadota</taxon>
        <taxon>Candidatus Muproteobacteria</taxon>
    </lineage>
</organism>
<comment type="caution">
    <text evidence="1">The sequence shown here is derived from an EMBL/GenBank/DDBJ whole genome shotgun (WGS) entry which is preliminary data.</text>
</comment>
<dbReference type="Proteomes" id="UP000178379">
    <property type="component" value="Unassembled WGS sequence"/>
</dbReference>
<dbReference type="AlphaFoldDB" id="A0A1F6SYE1"/>
<name>A0A1F6SYE1_9PROT</name>
<evidence type="ECO:0000313" key="1">
    <source>
        <dbReference type="EMBL" id="OGI37957.1"/>
    </source>
</evidence>